<evidence type="ECO:0000256" key="1">
    <source>
        <dbReference type="SAM" id="Phobius"/>
    </source>
</evidence>
<dbReference type="AlphaFoldDB" id="A0A2K8T380"/>
<dbReference type="InterPro" id="IPR038695">
    <property type="entry name" value="Saro_0823-like_sf"/>
</dbReference>
<dbReference type="Gene3D" id="2.60.120.1140">
    <property type="entry name" value="Protein of unknown function DUF192"/>
    <property type="match status" value="1"/>
</dbReference>
<reference evidence="2 3" key="1">
    <citation type="submission" date="2017-11" db="EMBL/GenBank/DDBJ databases">
        <title>Complete genome of a free-living desiccation-tolerant cyanobacterium and its photosynthetic adaptation to extreme terrestrial habitat.</title>
        <authorList>
            <person name="Shang J."/>
        </authorList>
    </citation>
    <scope>NUCLEOTIDE SEQUENCE [LARGE SCALE GENOMIC DNA]</scope>
    <source>
        <strain evidence="2 3">CCNUN1</strain>
    </source>
</reference>
<dbReference type="PANTHER" id="PTHR37953">
    <property type="entry name" value="UPF0127 PROTEIN MJ1496"/>
    <property type="match status" value="1"/>
</dbReference>
<keyword evidence="1" id="KW-1133">Transmembrane helix</keyword>
<name>A0A2K8T380_9NOSO</name>
<dbReference type="RefSeq" id="WP_100902241.1">
    <property type="nucleotide sequence ID" value="NZ_CAWNNC010000001.1"/>
</dbReference>
<evidence type="ECO:0000313" key="3">
    <source>
        <dbReference type="Proteomes" id="UP000232003"/>
    </source>
</evidence>
<gene>
    <name evidence="2" type="ORF">COO91_08183</name>
</gene>
<proteinExistence type="predicted"/>
<dbReference type="KEGG" id="nfl:COO91_08183"/>
<dbReference type="Proteomes" id="UP000232003">
    <property type="component" value="Chromosome"/>
</dbReference>
<keyword evidence="3" id="KW-1185">Reference proteome</keyword>
<keyword evidence="1" id="KW-0812">Transmembrane</keyword>
<accession>A0A2K8T380</accession>
<dbReference type="InterPro" id="IPR003795">
    <property type="entry name" value="DUF192"/>
</dbReference>
<evidence type="ECO:0008006" key="4">
    <source>
        <dbReference type="Google" id="ProtNLM"/>
    </source>
</evidence>
<keyword evidence="1" id="KW-0472">Membrane</keyword>
<dbReference type="PANTHER" id="PTHR37953:SF1">
    <property type="entry name" value="UPF0127 PROTEIN MJ1496"/>
    <property type="match status" value="1"/>
</dbReference>
<dbReference type="Pfam" id="PF02643">
    <property type="entry name" value="DUF192"/>
    <property type="match status" value="1"/>
</dbReference>
<organism evidence="2 3">
    <name type="scientific">Nostoc flagelliforme CCNUN1</name>
    <dbReference type="NCBI Taxonomy" id="2038116"/>
    <lineage>
        <taxon>Bacteria</taxon>
        <taxon>Bacillati</taxon>
        <taxon>Cyanobacteriota</taxon>
        <taxon>Cyanophyceae</taxon>
        <taxon>Nostocales</taxon>
        <taxon>Nostocaceae</taxon>
        <taxon>Nostoc</taxon>
    </lineage>
</organism>
<sequence>MLLPISRKLDYAASKGLRILGSIAGVSIIVGTISLSLIASRPQHLPVSYKLNRNNYTFYLEEAKEPTQLQKGLKYRSHLASDRGMLFNLGKPYKNAAFWMYKVNFPLDIIFIHQGIVTLVVHSATPCSKRPCQIYTAPIATHVLELPSGMAKLTNIKIRDQITFSQQQLSGSNDKI</sequence>
<feature type="transmembrane region" description="Helical" evidence="1">
    <location>
        <begin position="20"/>
        <end position="40"/>
    </location>
</feature>
<evidence type="ECO:0000313" key="2">
    <source>
        <dbReference type="EMBL" id="AUB42080.1"/>
    </source>
</evidence>
<dbReference type="EMBL" id="CP024785">
    <property type="protein sequence ID" value="AUB42080.1"/>
    <property type="molecule type" value="Genomic_DNA"/>
</dbReference>
<dbReference type="OrthoDB" id="5526466at2"/>
<protein>
    <recommendedName>
        <fullName evidence="4">DUF192 domain-containing protein</fullName>
    </recommendedName>
</protein>